<dbReference type="InterPro" id="IPR000620">
    <property type="entry name" value="EamA_dom"/>
</dbReference>
<dbReference type="EMBL" id="JAHWQX010000003">
    <property type="protein sequence ID" value="MBW3098140.1"/>
    <property type="molecule type" value="Genomic_DNA"/>
</dbReference>
<comment type="caution">
    <text evidence="7">The sequence shown here is derived from an EMBL/GenBank/DDBJ whole genome shotgun (WGS) entry which is preliminary data.</text>
</comment>
<feature type="transmembrane region" description="Helical" evidence="5">
    <location>
        <begin position="218"/>
        <end position="239"/>
    </location>
</feature>
<dbReference type="PANTHER" id="PTHR32322">
    <property type="entry name" value="INNER MEMBRANE TRANSPORTER"/>
    <property type="match status" value="1"/>
</dbReference>
<name>A0ABS6WQE8_9HYPH</name>
<evidence type="ECO:0000256" key="1">
    <source>
        <dbReference type="ARBA" id="ARBA00004141"/>
    </source>
</evidence>
<gene>
    <name evidence="7" type="ORF">KY465_12700</name>
</gene>
<dbReference type="InterPro" id="IPR050638">
    <property type="entry name" value="AA-Vitamin_Transporters"/>
</dbReference>
<evidence type="ECO:0000256" key="3">
    <source>
        <dbReference type="ARBA" id="ARBA00022989"/>
    </source>
</evidence>
<evidence type="ECO:0000256" key="4">
    <source>
        <dbReference type="ARBA" id="ARBA00023136"/>
    </source>
</evidence>
<proteinExistence type="predicted"/>
<dbReference type="RefSeq" id="WP_219202070.1">
    <property type="nucleotide sequence ID" value="NZ_JAHWQX010000003.1"/>
</dbReference>
<evidence type="ECO:0000313" key="7">
    <source>
        <dbReference type="EMBL" id="MBW3098140.1"/>
    </source>
</evidence>
<feature type="transmembrane region" description="Helical" evidence="5">
    <location>
        <begin position="129"/>
        <end position="147"/>
    </location>
</feature>
<reference evidence="7" key="1">
    <citation type="submission" date="2021-07" db="EMBL/GenBank/DDBJ databases">
        <title>Pseudohoeflea marina sp. nov. a polyhydroxyalcanoate-producing bacterium.</title>
        <authorList>
            <person name="Zheng W."/>
            <person name="Yu S."/>
            <person name="Huang Y."/>
        </authorList>
    </citation>
    <scope>NUCLEOTIDE SEQUENCE</scope>
    <source>
        <strain evidence="7">DP4N28-3</strain>
    </source>
</reference>
<sequence length="305" mass="32931">MKDMLNSTRIGYLCAVSAVTIFGLQDGISKYLAESYSPVFIVLVRYLAFAAFVLAIAARRPGGISAAARSHQPVLQWCRGILLAVQIIVAIVCFAQVGLVQSQAIFAAAPIFVALLSMPVLGERVGWRRWAAILVGLVGVLVLLLPGAMAGEAEDGNAWLLWLPVLSALLLAVYALLTRLASRHDSSQTSFFYLAVPGAIFLTLAGPFFYETLPLGDWLWLALLCITGFTSHYLLIQAYTRLDAAAVQPMTYMQLVVGSFVGVLVFGETLGPFLIAGASLVVGAGIFTMWREHVVGRQRRRAVPS</sequence>
<accession>A0ABS6WQE8</accession>
<comment type="subcellular location">
    <subcellularLocation>
        <location evidence="1">Membrane</location>
        <topology evidence="1">Multi-pass membrane protein</topology>
    </subcellularLocation>
</comment>
<feature type="transmembrane region" description="Helical" evidence="5">
    <location>
        <begin position="12"/>
        <end position="33"/>
    </location>
</feature>
<evidence type="ECO:0000256" key="5">
    <source>
        <dbReference type="SAM" id="Phobius"/>
    </source>
</evidence>
<dbReference type="Proteomes" id="UP001430804">
    <property type="component" value="Unassembled WGS sequence"/>
</dbReference>
<feature type="transmembrane region" description="Helical" evidence="5">
    <location>
        <begin position="189"/>
        <end position="206"/>
    </location>
</feature>
<evidence type="ECO:0000259" key="6">
    <source>
        <dbReference type="Pfam" id="PF00892"/>
    </source>
</evidence>
<feature type="transmembrane region" description="Helical" evidence="5">
    <location>
        <begin position="273"/>
        <end position="290"/>
    </location>
</feature>
<dbReference type="PANTHER" id="PTHR32322:SF2">
    <property type="entry name" value="EAMA DOMAIN-CONTAINING PROTEIN"/>
    <property type="match status" value="1"/>
</dbReference>
<keyword evidence="8" id="KW-1185">Reference proteome</keyword>
<feature type="domain" description="EamA" evidence="6">
    <location>
        <begin position="10"/>
        <end position="144"/>
    </location>
</feature>
<feature type="transmembrane region" description="Helical" evidence="5">
    <location>
        <begin position="77"/>
        <end position="98"/>
    </location>
</feature>
<feature type="transmembrane region" description="Helical" evidence="5">
    <location>
        <begin position="159"/>
        <end position="177"/>
    </location>
</feature>
<feature type="transmembrane region" description="Helical" evidence="5">
    <location>
        <begin position="39"/>
        <end position="57"/>
    </location>
</feature>
<evidence type="ECO:0000313" key="8">
    <source>
        <dbReference type="Proteomes" id="UP001430804"/>
    </source>
</evidence>
<feature type="domain" description="EamA" evidence="6">
    <location>
        <begin position="159"/>
        <end position="287"/>
    </location>
</feature>
<feature type="transmembrane region" description="Helical" evidence="5">
    <location>
        <begin position="104"/>
        <end position="122"/>
    </location>
</feature>
<keyword evidence="2 5" id="KW-0812">Transmembrane</keyword>
<evidence type="ECO:0000256" key="2">
    <source>
        <dbReference type="ARBA" id="ARBA00022692"/>
    </source>
</evidence>
<organism evidence="7 8">
    <name type="scientific">Pseudohoeflea coraliihabitans</name>
    <dbReference type="NCBI Taxonomy" id="2860393"/>
    <lineage>
        <taxon>Bacteria</taxon>
        <taxon>Pseudomonadati</taxon>
        <taxon>Pseudomonadota</taxon>
        <taxon>Alphaproteobacteria</taxon>
        <taxon>Hyphomicrobiales</taxon>
        <taxon>Rhizobiaceae</taxon>
        <taxon>Pseudohoeflea</taxon>
    </lineage>
</organism>
<dbReference type="Pfam" id="PF00892">
    <property type="entry name" value="EamA"/>
    <property type="match status" value="2"/>
</dbReference>
<feature type="transmembrane region" description="Helical" evidence="5">
    <location>
        <begin position="251"/>
        <end position="267"/>
    </location>
</feature>
<keyword evidence="4 5" id="KW-0472">Membrane</keyword>
<protein>
    <submittedName>
        <fullName evidence="7">DMT family transporter</fullName>
    </submittedName>
</protein>
<keyword evidence="3 5" id="KW-1133">Transmembrane helix</keyword>